<dbReference type="AlphaFoldDB" id="A0A4T0X211"/>
<keyword evidence="1" id="KW-1133">Transmembrane helix</keyword>
<evidence type="ECO:0000256" key="1">
    <source>
        <dbReference type="SAM" id="Phobius"/>
    </source>
</evidence>
<reference evidence="2 3" key="1">
    <citation type="journal article" date="2019" name="Front. Genet.">
        <title>Whole-Genome Sequencing of the Opportunistic Yeast Pathogen Candida inconspicua Uncovers Its Hybrid Origin.</title>
        <authorList>
            <person name="Mixao V."/>
            <person name="Hansen A.P."/>
            <person name="Saus E."/>
            <person name="Boekhout T."/>
            <person name="Lass-Florl C."/>
            <person name="Gabaldon T."/>
        </authorList>
    </citation>
    <scope>NUCLEOTIDE SEQUENCE [LARGE SCALE GENOMIC DNA]</scope>
    <source>
        <strain evidence="2 3">CBS 180</strain>
    </source>
</reference>
<accession>A0A4T0X211</accession>
<evidence type="ECO:0000313" key="2">
    <source>
        <dbReference type="EMBL" id="TID28208.1"/>
    </source>
</evidence>
<dbReference type="EMBL" id="SELW01000415">
    <property type="protein sequence ID" value="TID28208.1"/>
    <property type="molecule type" value="Genomic_DNA"/>
</dbReference>
<gene>
    <name evidence="2" type="ORF">CANINC_002641</name>
</gene>
<comment type="caution">
    <text evidence="2">The sequence shown here is derived from an EMBL/GenBank/DDBJ whole genome shotgun (WGS) entry which is preliminary data.</text>
</comment>
<dbReference type="Proteomes" id="UP000307173">
    <property type="component" value="Unassembled WGS sequence"/>
</dbReference>
<evidence type="ECO:0000313" key="3">
    <source>
        <dbReference type="Proteomes" id="UP000307173"/>
    </source>
</evidence>
<proteinExistence type="predicted"/>
<keyword evidence="1" id="KW-0812">Transmembrane</keyword>
<feature type="transmembrane region" description="Helical" evidence="1">
    <location>
        <begin position="41"/>
        <end position="61"/>
    </location>
</feature>
<keyword evidence="1" id="KW-0472">Membrane</keyword>
<sequence>MSVSISLPSAFTQTPSTHISHISYSQIPKKRYSFEFRVTPLLYTLLSIAFLIAAVKFYTYLEHHDYPTLAYPLSAYNVDIFTKATSLSQNSLPSLKGRSVYGPLEQQPTDSFEPFNTTSLIYNLAELSNEDSSDTSENSRLMM</sequence>
<name>A0A4T0X211_9ASCO</name>
<organism evidence="2 3">
    <name type="scientific">Pichia inconspicua</name>
    <dbReference type="NCBI Taxonomy" id="52247"/>
    <lineage>
        <taxon>Eukaryota</taxon>
        <taxon>Fungi</taxon>
        <taxon>Dikarya</taxon>
        <taxon>Ascomycota</taxon>
        <taxon>Saccharomycotina</taxon>
        <taxon>Pichiomycetes</taxon>
        <taxon>Pichiales</taxon>
        <taxon>Pichiaceae</taxon>
        <taxon>Pichia</taxon>
    </lineage>
</organism>
<protein>
    <submittedName>
        <fullName evidence="2">Uncharacterized protein</fullName>
    </submittedName>
</protein>
<keyword evidence="3" id="KW-1185">Reference proteome</keyword>
<dbReference type="OrthoDB" id="10603729at2759"/>